<proteinExistence type="predicted"/>
<protein>
    <submittedName>
        <fullName evidence="1">Uncharacterized protein</fullName>
    </submittedName>
</protein>
<evidence type="ECO:0000313" key="3">
    <source>
        <dbReference type="EMBL" id="RGX12075.1"/>
    </source>
</evidence>
<evidence type="ECO:0000313" key="4">
    <source>
        <dbReference type="Proteomes" id="UP000286031"/>
    </source>
</evidence>
<reference evidence="3 4" key="1">
    <citation type="submission" date="2018-08" db="EMBL/GenBank/DDBJ databases">
        <title>A genome reference for cultivated species of the human gut microbiota.</title>
        <authorList>
            <person name="Zou Y."/>
            <person name="Xue W."/>
            <person name="Luo G."/>
        </authorList>
    </citation>
    <scope>NUCLEOTIDE SEQUENCE [LARGE SCALE GENOMIC DNA]</scope>
    <source>
        <strain evidence="3 4">AF04-46</strain>
    </source>
</reference>
<dbReference type="Proteomes" id="UP000435985">
    <property type="component" value="Unassembled WGS sequence"/>
</dbReference>
<dbReference type="EMBL" id="VWFO01000008">
    <property type="protein sequence ID" value="KAA4664900.1"/>
    <property type="molecule type" value="Genomic_DNA"/>
</dbReference>
<dbReference type="AlphaFoldDB" id="A0A414ECG7"/>
<evidence type="ECO:0000313" key="2">
    <source>
        <dbReference type="EMBL" id="KAA4664900.1"/>
    </source>
</evidence>
<dbReference type="EMBL" id="VWKB01000022">
    <property type="protein sequence ID" value="KAA4095545.1"/>
    <property type="molecule type" value="Genomic_DNA"/>
</dbReference>
<gene>
    <name evidence="3" type="ORF">DWV35_05025</name>
    <name evidence="2" type="ORF">F3B98_09280</name>
    <name evidence="1" type="ORF">F3D66_16190</name>
</gene>
<comment type="caution">
    <text evidence="1">The sequence shown here is derived from an EMBL/GenBank/DDBJ whole genome shotgun (WGS) entry which is preliminary data.</text>
</comment>
<organism evidence="1 6">
    <name type="scientific">Bacteroides ovatus</name>
    <dbReference type="NCBI Taxonomy" id="28116"/>
    <lineage>
        <taxon>Bacteria</taxon>
        <taxon>Pseudomonadati</taxon>
        <taxon>Bacteroidota</taxon>
        <taxon>Bacteroidia</taxon>
        <taxon>Bacteroidales</taxon>
        <taxon>Bacteroidaceae</taxon>
        <taxon>Bacteroides</taxon>
    </lineage>
</organism>
<sequence>MERILITEELTAFLNSMPVVNVDNIPITHSLIIRDLSELSLANDESNPTHNSYIAITKTGYGYPFTCNINQINQMLSFIIDDINQRINEKL</sequence>
<accession>A0A414ECG7</accession>
<dbReference type="Proteomes" id="UP000473905">
    <property type="component" value="Unassembled WGS sequence"/>
</dbReference>
<dbReference type="RefSeq" id="WP_022199241.1">
    <property type="nucleotide sequence ID" value="NZ_CAKJYS010000001.1"/>
</dbReference>
<name>A0A414ECG7_BACOV</name>
<keyword evidence="6" id="KW-1185">Reference proteome</keyword>
<dbReference type="EMBL" id="QSBI01000004">
    <property type="protein sequence ID" value="RGX12075.1"/>
    <property type="molecule type" value="Genomic_DNA"/>
</dbReference>
<reference evidence="5 6" key="2">
    <citation type="journal article" date="2019" name="Nat. Med.">
        <title>A library of human gut bacterial isolates paired with longitudinal multiomics data enables mechanistic microbiome research.</title>
        <authorList>
            <person name="Poyet M."/>
            <person name="Groussin M."/>
            <person name="Gibbons S.M."/>
            <person name="Avila-Pacheco J."/>
            <person name="Jiang X."/>
            <person name="Kearney S.M."/>
            <person name="Perrotta A.R."/>
            <person name="Berdy B."/>
            <person name="Zhao S."/>
            <person name="Lieberman T.D."/>
            <person name="Swanson P.K."/>
            <person name="Smith M."/>
            <person name="Roesemann S."/>
            <person name="Alexander J.E."/>
            <person name="Rich S.A."/>
            <person name="Livny J."/>
            <person name="Vlamakis H."/>
            <person name="Clish C."/>
            <person name="Bullock K."/>
            <person name="Deik A."/>
            <person name="Scott J."/>
            <person name="Pierce K.A."/>
            <person name="Xavier R.J."/>
            <person name="Alm E.J."/>
        </authorList>
    </citation>
    <scope>NUCLEOTIDE SEQUENCE [LARGE SCALE GENOMIC DNA]</scope>
    <source>
        <strain evidence="1 6">BIOML-A134</strain>
        <strain evidence="2 5">BIOML-A14</strain>
    </source>
</reference>
<dbReference type="Proteomes" id="UP000286031">
    <property type="component" value="Unassembled WGS sequence"/>
</dbReference>
<evidence type="ECO:0000313" key="1">
    <source>
        <dbReference type="EMBL" id="KAA4095545.1"/>
    </source>
</evidence>
<evidence type="ECO:0000313" key="6">
    <source>
        <dbReference type="Proteomes" id="UP000473905"/>
    </source>
</evidence>
<evidence type="ECO:0000313" key="5">
    <source>
        <dbReference type="Proteomes" id="UP000435985"/>
    </source>
</evidence>